<reference evidence="2 3" key="1">
    <citation type="submission" date="2021-08" db="EMBL/GenBank/DDBJ databases">
        <title>Comparative Genomics Analysis of the Genus Qipengyuania Reveals Extensive Genetic Diversity and Metabolic Versatility, Including the Description of Fifteen Novel Species.</title>
        <authorList>
            <person name="Liu Y."/>
        </authorList>
    </citation>
    <scope>NUCLEOTIDE SEQUENCE [LARGE SCALE GENOMIC DNA]</scope>
    <source>
        <strain evidence="2 3">1XM2-8</strain>
    </source>
</reference>
<dbReference type="RefSeq" id="WP_221422074.1">
    <property type="nucleotide sequence ID" value="NZ_CP081297.1"/>
</dbReference>
<protein>
    <submittedName>
        <fullName evidence="2">DUF177 domain-containing protein</fullName>
    </submittedName>
</protein>
<dbReference type="InterPro" id="IPR003772">
    <property type="entry name" value="YceD"/>
</dbReference>
<feature type="region of interest" description="Disordered" evidence="1">
    <location>
        <begin position="140"/>
        <end position="175"/>
    </location>
</feature>
<dbReference type="Proteomes" id="UP000824280">
    <property type="component" value="Chromosome"/>
</dbReference>
<dbReference type="EMBL" id="CP081297">
    <property type="protein sequence ID" value="QZD86530.1"/>
    <property type="molecule type" value="Genomic_DNA"/>
</dbReference>
<accession>A0ABX8ZBZ9</accession>
<keyword evidence="3" id="KW-1185">Reference proteome</keyword>
<gene>
    <name evidence="2" type="ORF">K3166_09895</name>
</gene>
<evidence type="ECO:0000313" key="2">
    <source>
        <dbReference type="EMBL" id="QZD86530.1"/>
    </source>
</evidence>
<evidence type="ECO:0000313" key="3">
    <source>
        <dbReference type="Proteomes" id="UP000824280"/>
    </source>
</evidence>
<sequence length="175" mass="18935">MSAPELSRMIKPKALPTGPLLIEASETEREALAKRFGVTSLPSLTASVSFGEKEGAVVAKGHLDAVIEQPCAVSRDDITYEAHEEFDLRFVPEGPETVHAPDEEFELSLEDLDTIEYDGDAFDIGEAIAQTLGLAVDPYREGPNADRIRAEKSIESDEEQAPSGPLAEALAKLKK</sequence>
<feature type="compositionally biased region" description="Basic and acidic residues" evidence="1">
    <location>
        <begin position="140"/>
        <end position="155"/>
    </location>
</feature>
<evidence type="ECO:0000256" key="1">
    <source>
        <dbReference type="SAM" id="MobiDB-lite"/>
    </source>
</evidence>
<dbReference type="Pfam" id="PF02620">
    <property type="entry name" value="YceD"/>
    <property type="match status" value="1"/>
</dbReference>
<proteinExistence type="predicted"/>
<organism evidence="2 3">
    <name type="scientific">Qipengyuania psychrotolerans</name>
    <dbReference type="NCBI Taxonomy" id="2867238"/>
    <lineage>
        <taxon>Bacteria</taxon>
        <taxon>Pseudomonadati</taxon>
        <taxon>Pseudomonadota</taxon>
        <taxon>Alphaproteobacteria</taxon>
        <taxon>Sphingomonadales</taxon>
        <taxon>Erythrobacteraceae</taxon>
        <taxon>Qipengyuania</taxon>
    </lineage>
</organism>
<name>A0ABX8ZBZ9_9SPHN</name>